<dbReference type="KEGG" id="tsy:THSYN_13980"/>
<keyword evidence="6" id="KW-0812">Transmembrane</keyword>
<keyword evidence="3" id="KW-0998">Cell outer membrane</keyword>
<evidence type="ECO:0000256" key="3">
    <source>
        <dbReference type="ARBA" id="ARBA00023237"/>
    </source>
</evidence>
<evidence type="ECO:0000259" key="7">
    <source>
        <dbReference type="PROSITE" id="PS51123"/>
    </source>
</evidence>
<evidence type="ECO:0000256" key="1">
    <source>
        <dbReference type="ARBA" id="ARBA00004442"/>
    </source>
</evidence>
<accession>A0A2K8U8R1</accession>
<dbReference type="Gene3D" id="3.30.1330.60">
    <property type="entry name" value="OmpA-like domain"/>
    <property type="match status" value="1"/>
</dbReference>
<gene>
    <name evidence="8" type="ORF">THSYN_13980</name>
</gene>
<dbReference type="Pfam" id="PF00691">
    <property type="entry name" value="OmpA"/>
    <property type="match status" value="1"/>
</dbReference>
<evidence type="ECO:0000256" key="4">
    <source>
        <dbReference type="PROSITE-ProRule" id="PRU00473"/>
    </source>
</evidence>
<feature type="transmembrane region" description="Helical" evidence="6">
    <location>
        <begin position="20"/>
        <end position="41"/>
    </location>
</feature>
<dbReference type="PRINTS" id="PR01021">
    <property type="entry name" value="OMPADOMAIN"/>
</dbReference>
<dbReference type="PROSITE" id="PS51123">
    <property type="entry name" value="OMPA_2"/>
    <property type="match status" value="1"/>
</dbReference>
<dbReference type="CDD" id="cd07185">
    <property type="entry name" value="OmpA_C-like"/>
    <property type="match status" value="1"/>
</dbReference>
<dbReference type="RefSeq" id="WP_100919696.1">
    <property type="nucleotide sequence ID" value="NZ_CP020370.1"/>
</dbReference>
<dbReference type="AlphaFoldDB" id="A0A2K8U8R1"/>
<sequence length="217" mass="22475">MSDPMPDPMPVPSATSRMLARLLPFGLVLLFGAGVLLVYVVNPPHLAPRAPTAAKSLAPAPSPAAELAAARQRIADLERTVAGLQAKHLAYSTLGAHFTGQGILVTLGEPELQFGAGKSTLPSPLPAGLTALAALLAQEPSLLVQIEGYTDNRGTAAANLTLSAQRAKAVKAALVKLGSAPERIQSRGMGVARPVADNGTAEGRGRNRRIEVYLTEP</sequence>
<keyword evidence="2 4" id="KW-0472">Membrane</keyword>
<organism evidence="8 9">
    <name type="scientific">Candidatus Thiodictyon syntrophicum</name>
    <dbReference type="NCBI Taxonomy" id="1166950"/>
    <lineage>
        <taxon>Bacteria</taxon>
        <taxon>Pseudomonadati</taxon>
        <taxon>Pseudomonadota</taxon>
        <taxon>Gammaproteobacteria</taxon>
        <taxon>Chromatiales</taxon>
        <taxon>Chromatiaceae</taxon>
        <taxon>Thiodictyon</taxon>
    </lineage>
</organism>
<evidence type="ECO:0000256" key="2">
    <source>
        <dbReference type="ARBA" id="ARBA00023136"/>
    </source>
</evidence>
<proteinExistence type="predicted"/>
<dbReference type="SUPFAM" id="SSF103088">
    <property type="entry name" value="OmpA-like"/>
    <property type="match status" value="1"/>
</dbReference>
<dbReference type="GO" id="GO:0009279">
    <property type="term" value="C:cell outer membrane"/>
    <property type="evidence" value="ECO:0007669"/>
    <property type="project" value="UniProtKB-SubCell"/>
</dbReference>
<dbReference type="OrthoDB" id="9782229at2"/>
<dbReference type="InterPro" id="IPR036737">
    <property type="entry name" value="OmpA-like_sf"/>
</dbReference>
<evidence type="ECO:0000256" key="5">
    <source>
        <dbReference type="SAM" id="MobiDB-lite"/>
    </source>
</evidence>
<protein>
    <recommendedName>
        <fullName evidence="7">OmpA-like domain-containing protein</fullName>
    </recommendedName>
</protein>
<reference evidence="8 9" key="1">
    <citation type="submission" date="2017-03" db="EMBL/GenBank/DDBJ databases">
        <title>Complete genome sequence of Candidatus 'Thiodictyon syntrophicum' sp. nov. strain Cad16T, a photolithoautotroph purple sulfur bacterium isolated from an alpine meromictic lake.</title>
        <authorList>
            <person name="Luedin S.M."/>
            <person name="Pothier J.F."/>
            <person name="Danza F."/>
            <person name="Storelli N."/>
            <person name="Wittwer M."/>
            <person name="Tonolla M."/>
        </authorList>
    </citation>
    <scope>NUCLEOTIDE SEQUENCE [LARGE SCALE GENOMIC DNA]</scope>
    <source>
        <strain evidence="8 9">Cad16T</strain>
    </source>
</reference>
<dbReference type="PRINTS" id="PR01023">
    <property type="entry name" value="NAFLGMOTY"/>
</dbReference>
<dbReference type="Proteomes" id="UP000232638">
    <property type="component" value="Chromosome"/>
</dbReference>
<feature type="domain" description="OmpA-like" evidence="7">
    <location>
        <begin position="101"/>
        <end position="217"/>
    </location>
</feature>
<dbReference type="InterPro" id="IPR006664">
    <property type="entry name" value="OMP_bac"/>
</dbReference>
<keyword evidence="9" id="KW-1185">Reference proteome</keyword>
<evidence type="ECO:0000313" key="9">
    <source>
        <dbReference type="Proteomes" id="UP000232638"/>
    </source>
</evidence>
<feature type="region of interest" description="Disordered" evidence="5">
    <location>
        <begin position="188"/>
        <end position="208"/>
    </location>
</feature>
<keyword evidence="6" id="KW-1133">Transmembrane helix</keyword>
<dbReference type="PANTHER" id="PTHR30329">
    <property type="entry name" value="STATOR ELEMENT OF FLAGELLAR MOTOR COMPLEX"/>
    <property type="match status" value="1"/>
</dbReference>
<dbReference type="InterPro" id="IPR050330">
    <property type="entry name" value="Bact_OuterMem_StrucFunc"/>
</dbReference>
<dbReference type="InterPro" id="IPR006665">
    <property type="entry name" value="OmpA-like"/>
</dbReference>
<evidence type="ECO:0000313" key="8">
    <source>
        <dbReference type="EMBL" id="AUB81944.1"/>
    </source>
</evidence>
<dbReference type="EMBL" id="CP020370">
    <property type="protein sequence ID" value="AUB81944.1"/>
    <property type="molecule type" value="Genomic_DNA"/>
</dbReference>
<evidence type="ECO:0000256" key="6">
    <source>
        <dbReference type="SAM" id="Phobius"/>
    </source>
</evidence>
<dbReference type="PANTHER" id="PTHR30329:SF21">
    <property type="entry name" value="LIPOPROTEIN YIAD-RELATED"/>
    <property type="match status" value="1"/>
</dbReference>
<name>A0A2K8U8R1_9GAMM</name>
<comment type="subcellular location">
    <subcellularLocation>
        <location evidence="1">Cell outer membrane</location>
    </subcellularLocation>
</comment>